<evidence type="ECO:0000313" key="3">
    <source>
        <dbReference type="Proteomes" id="UP000254620"/>
    </source>
</evidence>
<dbReference type="PANTHER" id="PTHR18964:SF149">
    <property type="entry name" value="BIFUNCTIONAL UDP-N-ACETYLGLUCOSAMINE 2-EPIMERASE_N-ACETYLMANNOSAMINE KINASE"/>
    <property type="match status" value="1"/>
</dbReference>
<protein>
    <submittedName>
        <fullName evidence="2">Glucokinase</fullName>
        <ecNumber evidence="2">2.7.1.2</ecNumber>
    </submittedName>
</protein>
<dbReference type="GO" id="GO:0004340">
    <property type="term" value="F:glucokinase activity"/>
    <property type="evidence" value="ECO:0007669"/>
    <property type="project" value="UniProtKB-EC"/>
</dbReference>
<keyword evidence="2" id="KW-0418">Kinase</keyword>
<dbReference type="Proteomes" id="UP000254620">
    <property type="component" value="Unassembled WGS sequence"/>
</dbReference>
<proteinExistence type="inferred from homology"/>
<reference evidence="2 3" key="1">
    <citation type="submission" date="2018-06" db="EMBL/GenBank/DDBJ databases">
        <authorList>
            <consortium name="Pathogen Informatics"/>
            <person name="Doyle S."/>
        </authorList>
    </citation>
    <scope>NUCLEOTIDE SEQUENCE [LARGE SCALE GENOMIC DNA]</scope>
    <source>
        <strain evidence="2 3">NCTC10926</strain>
    </source>
</reference>
<evidence type="ECO:0000313" key="2">
    <source>
        <dbReference type="EMBL" id="SUV40912.1"/>
    </source>
</evidence>
<dbReference type="SUPFAM" id="SSF53067">
    <property type="entry name" value="Actin-like ATPase domain"/>
    <property type="match status" value="1"/>
</dbReference>
<keyword evidence="2" id="KW-0808">Transferase</keyword>
<sequence length="325" mass="34787">MKYYAGVDIGGTNTKIGILDNHFNILAEQSIPTLSQQGARSTFSRIWQTILDLLAQHQLSEARLEGIGLGIPGPVVDQAIVKIAANFSWGNDFNAKQLMEEISHKNVVVENDVRAITLGEHLFGAGQGVANLIVVPIGTGIASGILLNGKVLSGSGGCAGEFGHIMVNEQGMKCGCGLTGCLETYTSAPGLVREAKKLLSTPETDKQKCGEFFQRFSTDLDSLQAHHIFEYAKKGDHLALQVVDSFTKYLAYGLGVLINIFNPELIVLAGGVAKSADFIIEKIQKFLPHYALGVSLQNLQIKPSQLLDSAGVKGAAALVIKEKAR</sequence>
<name>A0A0F5EZ31_AVIPA</name>
<dbReference type="PANTHER" id="PTHR18964">
    <property type="entry name" value="ROK (REPRESSOR, ORF, KINASE) FAMILY"/>
    <property type="match status" value="1"/>
</dbReference>
<dbReference type="EC" id="2.7.1.2" evidence="2"/>
<comment type="similarity">
    <text evidence="1">Belongs to the ROK (NagC/XylR) family.</text>
</comment>
<dbReference type="Gene3D" id="3.30.420.40">
    <property type="match status" value="2"/>
</dbReference>
<dbReference type="InterPro" id="IPR043129">
    <property type="entry name" value="ATPase_NBD"/>
</dbReference>
<accession>A0A0F5EZ31</accession>
<dbReference type="AlphaFoldDB" id="A0A0F5EZ31"/>
<dbReference type="STRING" id="728.VY92_01925"/>
<dbReference type="InterPro" id="IPR000600">
    <property type="entry name" value="ROK"/>
</dbReference>
<gene>
    <name evidence="2" type="primary">glcK</name>
    <name evidence="2" type="ORF">NCTC10926_02972</name>
</gene>
<dbReference type="Pfam" id="PF00480">
    <property type="entry name" value="ROK"/>
    <property type="match status" value="1"/>
</dbReference>
<dbReference type="EMBL" id="UFSW01000003">
    <property type="protein sequence ID" value="SUV40912.1"/>
    <property type="molecule type" value="Genomic_DNA"/>
</dbReference>
<organism evidence="2 3">
    <name type="scientific">Avibacterium paragallinarum</name>
    <name type="common">Haemophilus gallinarum</name>
    <dbReference type="NCBI Taxonomy" id="728"/>
    <lineage>
        <taxon>Bacteria</taxon>
        <taxon>Pseudomonadati</taxon>
        <taxon>Pseudomonadota</taxon>
        <taxon>Gammaproteobacteria</taxon>
        <taxon>Pasteurellales</taxon>
        <taxon>Pasteurellaceae</taxon>
        <taxon>Avibacterium</taxon>
    </lineage>
</organism>
<dbReference type="OrthoDB" id="9810372at2"/>
<dbReference type="eggNOG" id="COG1940">
    <property type="taxonomic scope" value="Bacteria"/>
</dbReference>
<evidence type="ECO:0000256" key="1">
    <source>
        <dbReference type="ARBA" id="ARBA00006479"/>
    </source>
</evidence>